<evidence type="ECO:0000256" key="4">
    <source>
        <dbReference type="ARBA" id="ARBA00022475"/>
    </source>
</evidence>
<dbReference type="Pfam" id="PF01925">
    <property type="entry name" value="TauE"/>
    <property type="match status" value="1"/>
</dbReference>
<evidence type="ECO:0000256" key="7">
    <source>
        <dbReference type="ARBA" id="ARBA00023136"/>
    </source>
</evidence>
<dbReference type="GO" id="GO:0005886">
    <property type="term" value="C:plasma membrane"/>
    <property type="evidence" value="ECO:0007669"/>
    <property type="project" value="UniProtKB-SubCell"/>
</dbReference>
<dbReference type="PANTHER" id="PTHR30269">
    <property type="entry name" value="TRANSMEMBRANE PROTEIN YFCA"/>
    <property type="match status" value="1"/>
</dbReference>
<dbReference type="Proteomes" id="UP000018851">
    <property type="component" value="Chromosome"/>
</dbReference>
<evidence type="ECO:0000256" key="1">
    <source>
        <dbReference type="ARBA" id="ARBA00004651"/>
    </source>
</evidence>
<evidence type="ECO:0000256" key="5">
    <source>
        <dbReference type="ARBA" id="ARBA00022692"/>
    </source>
</evidence>
<dbReference type="InterPro" id="IPR002781">
    <property type="entry name" value="TM_pro_TauE-like"/>
</dbReference>
<dbReference type="PANTHER" id="PTHR30269:SF0">
    <property type="entry name" value="MEMBRANE TRANSPORTER PROTEIN YFCA-RELATED"/>
    <property type="match status" value="1"/>
</dbReference>
<gene>
    <name evidence="9" type="ORF">NX02_26785</name>
</gene>
<protein>
    <recommendedName>
        <fullName evidence="8">Probable membrane transporter protein</fullName>
    </recommendedName>
</protein>
<organism evidence="9 10">
    <name type="scientific">Sphingomonas sanxanigenens DSM 19645 = NX02</name>
    <dbReference type="NCBI Taxonomy" id="1123269"/>
    <lineage>
        <taxon>Bacteria</taxon>
        <taxon>Pseudomonadati</taxon>
        <taxon>Pseudomonadota</taxon>
        <taxon>Alphaproteobacteria</taxon>
        <taxon>Sphingomonadales</taxon>
        <taxon>Sphingomonadaceae</taxon>
        <taxon>Sphingomonas</taxon>
    </lineage>
</organism>
<feature type="transmembrane region" description="Helical" evidence="8">
    <location>
        <begin position="139"/>
        <end position="168"/>
    </location>
</feature>
<keyword evidence="10" id="KW-1185">Reference proteome</keyword>
<dbReference type="HOGENOM" id="CLU_045498_7_0_5"/>
<dbReference type="OrthoDB" id="7582411at2"/>
<evidence type="ECO:0000313" key="10">
    <source>
        <dbReference type="Proteomes" id="UP000018851"/>
    </source>
</evidence>
<evidence type="ECO:0000256" key="3">
    <source>
        <dbReference type="ARBA" id="ARBA00022448"/>
    </source>
</evidence>
<dbReference type="AlphaFoldDB" id="W0AIJ5"/>
<dbReference type="InterPro" id="IPR052017">
    <property type="entry name" value="TSUP"/>
</dbReference>
<dbReference type="RefSeq" id="WP_025295043.1">
    <property type="nucleotide sequence ID" value="NZ_CP006644.1"/>
</dbReference>
<feature type="transmembrane region" description="Helical" evidence="8">
    <location>
        <begin position="230"/>
        <end position="251"/>
    </location>
</feature>
<proteinExistence type="inferred from homology"/>
<keyword evidence="7 8" id="KW-0472">Membrane</keyword>
<reference evidence="9 10" key="1">
    <citation type="submission" date="2013-07" db="EMBL/GenBank/DDBJ databases">
        <title>Completed genome of Sphingomonas sanxanigenens NX02.</title>
        <authorList>
            <person name="Ma T."/>
            <person name="Huang H."/>
            <person name="Wu M."/>
            <person name="Li X."/>
            <person name="Li G."/>
        </authorList>
    </citation>
    <scope>NUCLEOTIDE SEQUENCE [LARGE SCALE GENOMIC DNA]</scope>
    <source>
        <strain evidence="9 10">NX02</strain>
    </source>
</reference>
<comment type="subcellular location">
    <subcellularLocation>
        <location evidence="1 8">Cell membrane</location>
        <topology evidence="1 8">Multi-pass membrane protein</topology>
    </subcellularLocation>
</comment>
<sequence>MIDPAVAIFAALAGTAGGAMNALAGGGTFATMPTLIALGLPSPIANATSNVSLQPGAISAAWAYRKDLGPLGGASVRTLTAITFIGGIVGSLLLVATPARTFDIVVPWLLLLATLALAFGRTASNALHHHLTIGIKTLLVVQCLLGIYGGYFGGGVGLMMVAAWGLLARAEPHLLGAHRTLMLAVANAAAAIIFIAAGMVAWGLAAPMLVGSVVGGYVGARLARVLPAPVIRYVTLGVTAAMTIIFFWRAYA</sequence>
<feature type="transmembrane region" description="Helical" evidence="8">
    <location>
        <begin position="180"/>
        <end position="210"/>
    </location>
</feature>
<dbReference type="PATRIC" id="fig|1123269.5.peg.5252"/>
<keyword evidence="4 8" id="KW-1003">Cell membrane</keyword>
<dbReference type="eggNOG" id="COG0730">
    <property type="taxonomic scope" value="Bacteria"/>
</dbReference>
<feature type="transmembrane region" description="Helical" evidence="8">
    <location>
        <begin position="74"/>
        <end position="95"/>
    </location>
</feature>
<evidence type="ECO:0000256" key="8">
    <source>
        <dbReference type="RuleBase" id="RU363041"/>
    </source>
</evidence>
<keyword evidence="5 8" id="KW-0812">Transmembrane</keyword>
<comment type="similarity">
    <text evidence="2 8">Belongs to the 4-toluene sulfonate uptake permease (TSUP) (TC 2.A.102) family.</text>
</comment>
<evidence type="ECO:0000256" key="6">
    <source>
        <dbReference type="ARBA" id="ARBA00022989"/>
    </source>
</evidence>
<feature type="transmembrane region" description="Helical" evidence="8">
    <location>
        <begin position="102"/>
        <end position="119"/>
    </location>
</feature>
<dbReference type="KEGG" id="ssan:NX02_26785"/>
<name>W0AIJ5_9SPHN</name>
<dbReference type="STRING" id="1123269.NX02_26785"/>
<keyword evidence="3" id="KW-0813">Transport</keyword>
<evidence type="ECO:0000256" key="2">
    <source>
        <dbReference type="ARBA" id="ARBA00009142"/>
    </source>
</evidence>
<dbReference type="EMBL" id="CP006644">
    <property type="protein sequence ID" value="AHE56946.1"/>
    <property type="molecule type" value="Genomic_DNA"/>
</dbReference>
<accession>W0AIJ5</accession>
<evidence type="ECO:0000313" key="9">
    <source>
        <dbReference type="EMBL" id="AHE56946.1"/>
    </source>
</evidence>
<keyword evidence="6 8" id="KW-1133">Transmembrane helix</keyword>